<dbReference type="EMBL" id="BARW01038906">
    <property type="protein sequence ID" value="GAJ16878.1"/>
    <property type="molecule type" value="Genomic_DNA"/>
</dbReference>
<proteinExistence type="predicted"/>
<feature type="region of interest" description="Disordered" evidence="1">
    <location>
        <begin position="123"/>
        <end position="158"/>
    </location>
</feature>
<evidence type="ECO:0000256" key="1">
    <source>
        <dbReference type="SAM" id="MobiDB-lite"/>
    </source>
</evidence>
<gene>
    <name evidence="2" type="ORF">S12H4_59511</name>
</gene>
<comment type="caution">
    <text evidence="2">The sequence shown here is derived from an EMBL/GenBank/DDBJ whole genome shotgun (WGS) entry which is preliminary data.</text>
</comment>
<organism evidence="2">
    <name type="scientific">marine sediment metagenome</name>
    <dbReference type="NCBI Taxonomy" id="412755"/>
    <lineage>
        <taxon>unclassified sequences</taxon>
        <taxon>metagenomes</taxon>
        <taxon>ecological metagenomes</taxon>
    </lineage>
</organism>
<feature type="non-terminal residue" evidence="2">
    <location>
        <position position="158"/>
    </location>
</feature>
<evidence type="ECO:0000313" key="2">
    <source>
        <dbReference type="EMBL" id="GAJ16878.1"/>
    </source>
</evidence>
<accession>X1UHC3</accession>
<feature type="non-terminal residue" evidence="2">
    <location>
        <position position="1"/>
    </location>
</feature>
<sequence>AEKLDSLHVTGQIQYLDQLARQFESVEVLPFSPIKLVNDIIEEQLNEAASDLNQLERCLRKHAWSEKIYKRAKKDSDERIPPLKAVKHALEKNGELLLQRRWDVWCDRLDRAVKEMACFVEHHKKRKEQDGDGESGKGPAVSTVELLKKVSSPPRLKE</sequence>
<reference evidence="2" key="1">
    <citation type="journal article" date="2014" name="Front. Microbiol.">
        <title>High frequency of phylogenetically diverse reductive dehalogenase-homologous genes in deep subseafloor sedimentary metagenomes.</title>
        <authorList>
            <person name="Kawai M."/>
            <person name="Futagami T."/>
            <person name="Toyoda A."/>
            <person name="Takaki Y."/>
            <person name="Nishi S."/>
            <person name="Hori S."/>
            <person name="Arai W."/>
            <person name="Tsubouchi T."/>
            <person name="Morono Y."/>
            <person name="Uchiyama I."/>
            <person name="Ito T."/>
            <person name="Fujiyama A."/>
            <person name="Inagaki F."/>
            <person name="Takami H."/>
        </authorList>
    </citation>
    <scope>NUCLEOTIDE SEQUENCE</scope>
    <source>
        <strain evidence="2">Expedition CK06-06</strain>
    </source>
</reference>
<protein>
    <submittedName>
        <fullName evidence="2">Uncharacterized protein</fullName>
    </submittedName>
</protein>
<name>X1UHC3_9ZZZZ</name>
<dbReference type="AlphaFoldDB" id="X1UHC3"/>